<protein>
    <submittedName>
        <fullName evidence="1">Uncharacterized protein</fullName>
    </submittedName>
</protein>
<evidence type="ECO:0000313" key="2">
    <source>
        <dbReference type="Proteomes" id="UP000324897"/>
    </source>
</evidence>
<comment type="caution">
    <text evidence="1">The sequence shown here is derived from an EMBL/GenBank/DDBJ whole genome shotgun (WGS) entry which is preliminary data.</text>
</comment>
<accession>A0A5J9SIV8</accession>
<keyword evidence="2" id="KW-1185">Reference proteome</keyword>
<reference evidence="1 2" key="1">
    <citation type="journal article" date="2019" name="Sci. Rep.">
        <title>A high-quality genome of Eragrostis curvula grass provides insights into Poaceae evolution and supports new strategies to enhance forage quality.</title>
        <authorList>
            <person name="Carballo J."/>
            <person name="Santos B.A.C.M."/>
            <person name="Zappacosta D."/>
            <person name="Garbus I."/>
            <person name="Selva J.P."/>
            <person name="Gallo C.A."/>
            <person name="Diaz A."/>
            <person name="Albertini E."/>
            <person name="Caccamo M."/>
            <person name="Echenique V."/>
        </authorList>
    </citation>
    <scope>NUCLEOTIDE SEQUENCE [LARGE SCALE GENOMIC DNA]</scope>
    <source>
        <strain evidence="2">cv. Victoria</strain>
        <tissue evidence="1">Leaf</tissue>
    </source>
</reference>
<organism evidence="1 2">
    <name type="scientific">Eragrostis curvula</name>
    <name type="common">weeping love grass</name>
    <dbReference type="NCBI Taxonomy" id="38414"/>
    <lineage>
        <taxon>Eukaryota</taxon>
        <taxon>Viridiplantae</taxon>
        <taxon>Streptophyta</taxon>
        <taxon>Embryophyta</taxon>
        <taxon>Tracheophyta</taxon>
        <taxon>Spermatophyta</taxon>
        <taxon>Magnoliopsida</taxon>
        <taxon>Liliopsida</taxon>
        <taxon>Poales</taxon>
        <taxon>Poaceae</taxon>
        <taxon>PACMAD clade</taxon>
        <taxon>Chloridoideae</taxon>
        <taxon>Eragrostideae</taxon>
        <taxon>Eragrostidinae</taxon>
        <taxon>Eragrostis</taxon>
    </lineage>
</organism>
<dbReference type="Proteomes" id="UP000324897">
    <property type="component" value="Unassembled WGS sequence"/>
</dbReference>
<evidence type="ECO:0000313" key="1">
    <source>
        <dbReference type="EMBL" id="TVT98775.1"/>
    </source>
</evidence>
<sequence>MKMLREDPPGRPESPPTPALACTAEIRWARPVLPQLRPAGVVVIGSILRNNRKSFINFGAVEVVELDCNFGEK</sequence>
<dbReference type="Gramene" id="TVT98775">
    <property type="protein sequence ID" value="TVT98775"/>
    <property type="gene ID" value="EJB05_55896"/>
</dbReference>
<proteinExistence type="predicted"/>
<dbReference type="EMBL" id="RWGY01000808">
    <property type="protein sequence ID" value="TVT98775.1"/>
    <property type="molecule type" value="Genomic_DNA"/>
</dbReference>
<gene>
    <name evidence="1" type="ORF">EJB05_55896</name>
</gene>
<dbReference type="AlphaFoldDB" id="A0A5J9SIV8"/>
<name>A0A5J9SIV8_9POAL</name>